<organism evidence="2 3">
    <name type="scientific">Helicobacter bilis WiWa</name>
    <dbReference type="NCBI Taxonomy" id="1235804"/>
    <lineage>
        <taxon>Bacteria</taxon>
        <taxon>Pseudomonadati</taxon>
        <taxon>Campylobacterota</taxon>
        <taxon>Epsilonproteobacteria</taxon>
        <taxon>Campylobacterales</taxon>
        <taxon>Helicobacteraceae</taxon>
        <taxon>Helicobacter</taxon>
    </lineage>
</organism>
<dbReference type="AlphaFoldDB" id="N2BSG2"/>
<dbReference type="Proteomes" id="UP000012527">
    <property type="component" value="Unassembled WGS sequence"/>
</dbReference>
<feature type="signal peptide" evidence="1">
    <location>
        <begin position="1"/>
        <end position="22"/>
    </location>
</feature>
<evidence type="ECO:0000313" key="3">
    <source>
        <dbReference type="Proteomes" id="UP000012527"/>
    </source>
</evidence>
<dbReference type="HOGENOM" id="CLU_2219462_0_0_7"/>
<evidence type="ECO:0000256" key="1">
    <source>
        <dbReference type="SAM" id="SignalP"/>
    </source>
</evidence>
<dbReference type="RefSeq" id="WP_004084536.1">
    <property type="nucleotide sequence ID" value="NZ_KB822505.1"/>
</dbReference>
<protein>
    <submittedName>
        <fullName evidence="2">Uncharacterized protein</fullName>
    </submittedName>
</protein>
<gene>
    <name evidence="2" type="ORF">C826_00440</name>
</gene>
<keyword evidence="1" id="KW-0732">Signal</keyword>
<name>N2BSG2_9HELI</name>
<comment type="caution">
    <text evidence="2">The sequence shown here is derived from an EMBL/GenBank/DDBJ whole genome shotgun (WGS) entry which is preliminary data.</text>
</comment>
<dbReference type="PATRIC" id="fig|1235804.3.peg.466"/>
<feature type="chain" id="PRO_5004115300" evidence="1">
    <location>
        <begin position="23"/>
        <end position="106"/>
    </location>
</feature>
<sequence length="106" mass="11531">MSKNLIGKCLFGAFISLGVVLANNVKTPTCKEAAVSMQEMSQSGDCVYSYTNAKTLSVDKANGIITCQAIASRECPNMPEENTKETIKFTAKYGVVTQQIYEDEGY</sequence>
<dbReference type="EMBL" id="AQFW01000004">
    <property type="protein sequence ID" value="EMZ41420.1"/>
    <property type="molecule type" value="Genomic_DNA"/>
</dbReference>
<proteinExistence type="predicted"/>
<dbReference type="GeneID" id="60657906"/>
<reference evidence="2 3" key="1">
    <citation type="submission" date="2013-02" db="EMBL/GenBank/DDBJ databases">
        <title>The Genome Sequence of Helicobacter bilis WiWa.</title>
        <authorList>
            <consortium name="The Broad Institute Genome Sequencing Platform"/>
            <person name="Ward D."/>
            <person name="Overstreet A.-M.C."/>
            <person name="Ramer-Tait A.E."/>
            <person name="Phillips G.J."/>
            <person name="Wannemuehler M.J."/>
            <person name="Walker B."/>
            <person name="Young S.K."/>
            <person name="Zeng Q."/>
            <person name="Gargeya S."/>
            <person name="Fitzgerald M."/>
            <person name="Haas B."/>
            <person name="Abouelleil A."/>
            <person name="Alvarado L."/>
            <person name="Arachchi H.M."/>
            <person name="Berlin A.M."/>
            <person name="Chapman S.B."/>
            <person name="Dewar J."/>
            <person name="Goldberg J."/>
            <person name="Griggs A."/>
            <person name="Gujja S."/>
            <person name="Hansen M."/>
            <person name="Howarth C."/>
            <person name="Imamovic A."/>
            <person name="Larimer J."/>
            <person name="McCowan C."/>
            <person name="Murphy C."/>
            <person name="Neiman D."/>
            <person name="Pearson M."/>
            <person name="Priest M."/>
            <person name="Roberts A."/>
            <person name="Saif S."/>
            <person name="Shea T."/>
            <person name="Sisk P."/>
            <person name="Sykes S."/>
            <person name="Wortman J."/>
            <person name="Nusbaum C."/>
            <person name="Birren B."/>
        </authorList>
    </citation>
    <scope>NUCLEOTIDE SEQUENCE [LARGE SCALE GENOMIC DNA]</scope>
    <source>
        <strain evidence="2 3">WiWa</strain>
    </source>
</reference>
<evidence type="ECO:0000313" key="2">
    <source>
        <dbReference type="EMBL" id="EMZ41420.1"/>
    </source>
</evidence>
<accession>N2BSG2</accession>